<organism evidence="8 9">
    <name type="scientific">Xanthobacter tagetidis</name>
    <dbReference type="NCBI Taxonomy" id="60216"/>
    <lineage>
        <taxon>Bacteria</taxon>
        <taxon>Pseudomonadati</taxon>
        <taxon>Pseudomonadota</taxon>
        <taxon>Alphaproteobacteria</taxon>
        <taxon>Hyphomicrobiales</taxon>
        <taxon>Xanthobacteraceae</taxon>
        <taxon>Xanthobacter</taxon>
    </lineage>
</organism>
<dbReference type="InterPro" id="IPR003593">
    <property type="entry name" value="AAA+_ATPase"/>
</dbReference>
<dbReference type="CDD" id="cd03214">
    <property type="entry name" value="ABC_Iron-Siderophores_B12_Hemin"/>
    <property type="match status" value="1"/>
</dbReference>
<dbReference type="PROSITE" id="PS00211">
    <property type="entry name" value="ABC_TRANSPORTER_1"/>
    <property type="match status" value="1"/>
</dbReference>
<dbReference type="AlphaFoldDB" id="A0A3L7AG35"/>
<dbReference type="PROSITE" id="PS50893">
    <property type="entry name" value="ABC_TRANSPORTER_2"/>
    <property type="match status" value="1"/>
</dbReference>
<dbReference type="Proteomes" id="UP000269692">
    <property type="component" value="Unassembled WGS sequence"/>
</dbReference>
<evidence type="ECO:0000313" key="9">
    <source>
        <dbReference type="Proteomes" id="UP000269692"/>
    </source>
</evidence>
<evidence type="ECO:0000256" key="5">
    <source>
        <dbReference type="ARBA" id="ARBA00022967"/>
    </source>
</evidence>
<dbReference type="InterPro" id="IPR027417">
    <property type="entry name" value="P-loop_NTPase"/>
</dbReference>
<dbReference type="RefSeq" id="WP_121623313.1">
    <property type="nucleotide sequence ID" value="NZ_JACIIW010000005.1"/>
</dbReference>
<keyword evidence="2" id="KW-0813">Transport</keyword>
<keyword evidence="5" id="KW-1278">Translocase</keyword>
<keyword evidence="3" id="KW-0547">Nucleotide-binding</keyword>
<evidence type="ECO:0000256" key="6">
    <source>
        <dbReference type="ARBA" id="ARBA00037066"/>
    </source>
</evidence>
<dbReference type="PANTHER" id="PTHR42794:SF1">
    <property type="entry name" value="HEMIN IMPORT ATP-BINDING PROTEIN HMUV"/>
    <property type="match status" value="1"/>
</dbReference>
<dbReference type="GO" id="GO:0005524">
    <property type="term" value="F:ATP binding"/>
    <property type="evidence" value="ECO:0007669"/>
    <property type="project" value="UniProtKB-KW"/>
</dbReference>
<dbReference type="Gene3D" id="3.40.50.300">
    <property type="entry name" value="P-loop containing nucleotide triphosphate hydrolases"/>
    <property type="match status" value="1"/>
</dbReference>
<feature type="domain" description="ABC transporter" evidence="7">
    <location>
        <begin position="10"/>
        <end position="245"/>
    </location>
</feature>
<name>A0A3L7AG35_9HYPH</name>
<evidence type="ECO:0000259" key="7">
    <source>
        <dbReference type="PROSITE" id="PS50893"/>
    </source>
</evidence>
<dbReference type="InterPro" id="IPR003439">
    <property type="entry name" value="ABC_transporter-like_ATP-bd"/>
</dbReference>
<proteinExistence type="inferred from homology"/>
<dbReference type="Pfam" id="PF00005">
    <property type="entry name" value="ABC_tran"/>
    <property type="match status" value="1"/>
</dbReference>
<accession>A0A3L7AG35</accession>
<dbReference type="OrthoDB" id="9805601at2"/>
<dbReference type="FunFam" id="3.40.50.300:FF:000134">
    <property type="entry name" value="Iron-enterobactin ABC transporter ATP-binding protein"/>
    <property type="match status" value="1"/>
</dbReference>
<evidence type="ECO:0000256" key="4">
    <source>
        <dbReference type="ARBA" id="ARBA00022840"/>
    </source>
</evidence>
<keyword evidence="4 8" id="KW-0067">ATP-binding</keyword>
<evidence type="ECO:0000256" key="1">
    <source>
        <dbReference type="ARBA" id="ARBA00005417"/>
    </source>
</evidence>
<dbReference type="GO" id="GO:0016887">
    <property type="term" value="F:ATP hydrolysis activity"/>
    <property type="evidence" value="ECO:0007669"/>
    <property type="project" value="InterPro"/>
</dbReference>
<dbReference type="EMBL" id="RCTF01000007">
    <property type="protein sequence ID" value="RLP78720.1"/>
    <property type="molecule type" value="Genomic_DNA"/>
</dbReference>
<sequence>MTAAAGPPLLSAEGLAIGHGGRALARDLALRLDAGTVTCLLGPNGVGKTTLFKTLLGLLPPIAGTVRLAGAPLAARSAAAKARAVAYVPQASPSDFNYAVLDMVVMGRTAHLGAFGAPKARDLAAAQDALASLGIGDLALRAFNHLSGGQRQLVLVARALAQGAPVIVMDEPTASLDLANRLLVLREVRALAVRGFAVLLSTHEPEHALAVADRVAVLGAGGWFKAGAAREVLTGATLSRLYGVPLTVEAAPSGRLVVSPAEVGGA</sequence>
<dbReference type="SMART" id="SM00382">
    <property type="entry name" value="AAA"/>
    <property type="match status" value="1"/>
</dbReference>
<evidence type="ECO:0000256" key="2">
    <source>
        <dbReference type="ARBA" id="ARBA00022448"/>
    </source>
</evidence>
<evidence type="ECO:0000313" key="8">
    <source>
        <dbReference type="EMBL" id="RLP78720.1"/>
    </source>
</evidence>
<dbReference type="PANTHER" id="PTHR42794">
    <property type="entry name" value="HEMIN IMPORT ATP-BINDING PROTEIN HMUV"/>
    <property type="match status" value="1"/>
</dbReference>
<comment type="function">
    <text evidence="6">Part of the ABC transporter complex HmuTUV involved in hemin import. Responsible for energy coupling to the transport system.</text>
</comment>
<dbReference type="SUPFAM" id="SSF52540">
    <property type="entry name" value="P-loop containing nucleoside triphosphate hydrolases"/>
    <property type="match status" value="1"/>
</dbReference>
<gene>
    <name evidence="8" type="ORF">D9R14_10715</name>
</gene>
<comment type="caution">
    <text evidence="8">The sequence shown here is derived from an EMBL/GenBank/DDBJ whole genome shotgun (WGS) entry which is preliminary data.</text>
</comment>
<keyword evidence="9" id="KW-1185">Reference proteome</keyword>
<dbReference type="InterPro" id="IPR017871">
    <property type="entry name" value="ABC_transporter-like_CS"/>
</dbReference>
<reference evidence="8 9" key="1">
    <citation type="submission" date="2018-10" db="EMBL/GenBank/DDBJ databases">
        <title>Xanthobacter tagetidis genome sequencing and assembly.</title>
        <authorList>
            <person name="Maclea K.S."/>
            <person name="Goen A.E."/>
            <person name="Fatima S.A."/>
        </authorList>
    </citation>
    <scope>NUCLEOTIDE SEQUENCE [LARGE SCALE GENOMIC DNA]</scope>
    <source>
        <strain evidence="8 9">ATCC 700314</strain>
    </source>
</reference>
<evidence type="ECO:0000256" key="3">
    <source>
        <dbReference type="ARBA" id="ARBA00022741"/>
    </source>
</evidence>
<comment type="similarity">
    <text evidence="1">Belongs to the ABC transporter superfamily.</text>
</comment>
<protein>
    <submittedName>
        <fullName evidence="8">ABC transporter ATP-binding protein</fullName>
    </submittedName>
</protein>